<gene>
    <name evidence="1" type="ORF">ACCI49_23960</name>
</gene>
<reference evidence="1 2" key="1">
    <citation type="submission" date="2024-08" db="EMBL/GenBank/DDBJ databases">
        <authorList>
            <person name="Ishaq N."/>
        </authorList>
    </citation>
    <scope>NUCLEOTIDE SEQUENCE [LARGE SCALE GENOMIC DNA]</scope>
    <source>
        <strain evidence="1 2">DSM 18651</strain>
    </source>
</reference>
<organism evidence="1 2">
    <name type="scientific">Microbulbifer epialgicus</name>
    <dbReference type="NCBI Taxonomy" id="393907"/>
    <lineage>
        <taxon>Bacteria</taxon>
        <taxon>Pseudomonadati</taxon>
        <taxon>Pseudomonadota</taxon>
        <taxon>Gammaproteobacteria</taxon>
        <taxon>Cellvibrionales</taxon>
        <taxon>Microbulbiferaceae</taxon>
        <taxon>Microbulbifer</taxon>
    </lineage>
</organism>
<protein>
    <submittedName>
        <fullName evidence="1">Alpha/beta hydrolase</fullName>
    </submittedName>
</protein>
<dbReference type="EMBL" id="JBGMEK010000171">
    <property type="protein sequence ID" value="MFA0813927.1"/>
    <property type="molecule type" value="Genomic_DNA"/>
</dbReference>
<sequence>MCFFMHGFDKPFVKRLNQARRLEWRYGVKVVVFSWPSNPGGNPVDEYKDASKIALASAGALASALEKVGRYMKKSLRNYPAEKCNIKFSLLAYSLGNRLLYSYMGGSSDDEGANIFDNIILCQADVDRINHEHWVDRMSIGKRIYITINEDDGVLKKSEMVNRRERLGRASGHLYSEKALYFDFTGGPNVGGTHGLFYKKTNRVVRDVFHEFMHGRRGERVLGMTYDPRTNAYQF</sequence>
<accession>A0ABV4P6D0</accession>
<dbReference type="GO" id="GO:0016787">
    <property type="term" value="F:hydrolase activity"/>
    <property type="evidence" value="ECO:0007669"/>
    <property type="project" value="UniProtKB-KW"/>
</dbReference>
<name>A0ABV4P6D0_9GAMM</name>
<keyword evidence="1" id="KW-0378">Hydrolase</keyword>
<comment type="caution">
    <text evidence="1">The sequence shown here is derived from an EMBL/GenBank/DDBJ whole genome shotgun (WGS) entry which is preliminary data.</text>
</comment>
<dbReference type="InterPro" id="IPR010297">
    <property type="entry name" value="DUF900_hydrolase"/>
</dbReference>
<dbReference type="RefSeq" id="WP_371841767.1">
    <property type="nucleotide sequence ID" value="NZ_JBGMEK010000171.1"/>
</dbReference>
<dbReference type="Pfam" id="PF05990">
    <property type="entry name" value="DUF900"/>
    <property type="match status" value="1"/>
</dbReference>
<evidence type="ECO:0000313" key="2">
    <source>
        <dbReference type="Proteomes" id="UP001569428"/>
    </source>
</evidence>
<dbReference type="Proteomes" id="UP001569428">
    <property type="component" value="Unassembled WGS sequence"/>
</dbReference>
<proteinExistence type="predicted"/>
<keyword evidence="2" id="KW-1185">Reference proteome</keyword>
<evidence type="ECO:0000313" key="1">
    <source>
        <dbReference type="EMBL" id="MFA0813927.1"/>
    </source>
</evidence>